<evidence type="ECO:0000313" key="7">
    <source>
        <dbReference type="EMBL" id="KAG5187329.1"/>
    </source>
</evidence>
<evidence type="ECO:0000256" key="3">
    <source>
        <dbReference type="ARBA" id="ARBA00022777"/>
    </source>
</evidence>
<organism evidence="7 8">
    <name type="scientific">Tribonema minus</name>
    <dbReference type="NCBI Taxonomy" id="303371"/>
    <lineage>
        <taxon>Eukaryota</taxon>
        <taxon>Sar</taxon>
        <taxon>Stramenopiles</taxon>
        <taxon>Ochrophyta</taxon>
        <taxon>PX clade</taxon>
        <taxon>Xanthophyceae</taxon>
        <taxon>Tribonematales</taxon>
        <taxon>Tribonemataceae</taxon>
        <taxon>Tribonema</taxon>
    </lineage>
</organism>
<gene>
    <name evidence="7" type="ORF">JKP88DRAFT_161731</name>
</gene>
<dbReference type="PANTHER" id="PTHR44329">
    <property type="entry name" value="SERINE/THREONINE-PROTEIN KINASE TNNI3K-RELATED"/>
    <property type="match status" value="1"/>
</dbReference>
<keyword evidence="1" id="KW-0808">Transferase</keyword>
<evidence type="ECO:0000259" key="6">
    <source>
        <dbReference type="PROSITE" id="PS50011"/>
    </source>
</evidence>
<name>A0A836CJ31_9STRA</name>
<dbReference type="Proteomes" id="UP000664859">
    <property type="component" value="Unassembled WGS sequence"/>
</dbReference>
<dbReference type="InterPro" id="IPR000719">
    <property type="entry name" value="Prot_kinase_dom"/>
</dbReference>
<sequence>MKETEDDTYKICNDSTTSDSEGSDDGLLCDGLSQIFEEVEIGRRIRHPFIVQFYLASPHACVMEYMANGSLGNYISSMSPPSIEQRVGWCEQLRKGTLYLHTFNMVHSDIKPDNVLLDDTLTAKLADMGSGYLVEDDSRPRFLIATQKYTPMCLHIDSPESRFGAATDMYALGLVILHILTWQSDDLWVTLGVSEYERRMCDAVGNVCMRSAIVADFIDTLLRRAWQVLRENLADESASTVLRWLVYDTCTLSNEARDFVHEKVSTCDARLMPKEAAKPHGQ</sequence>
<dbReference type="InterPro" id="IPR011009">
    <property type="entry name" value="Kinase-like_dom_sf"/>
</dbReference>
<evidence type="ECO:0000256" key="1">
    <source>
        <dbReference type="ARBA" id="ARBA00022679"/>
    </source>
</evidence>
<feature type="region of interest" description="Disordered" evidence="5">
    <location>
        <begin position="1"/>
        <end position="23"/>
    </location>
</feature>
<dbReference type="PANTHER" id="PTHR44329:SF288">
    <property type="entry name" value="MITOGEN-ACTIVATED PROTEIN KINASE KINASE KINASE 20"/>
    <property type="match status" value="1"/>
</dbReference>
<comment type="caution">
    <text evidence="7">The sequence shown here is derived from an EMBL/GenBank/DDBJ whole genome shotgun (WGS) entry which is preliminary data.</text>
</comment>
<evidence type="ECO:0000313" key="8">
    <source>
        <dbReference type="Proteomes" id="UP000664859"/>
    </source>
</evidence>
<dbReference type="PROSITE" id="PS50011">
    <property type="entry name" value="PROTEIN_KINASE_DOM"/>
    <property type="match status" value="1"/>
</dbReference>
<keyword evidence="8" id="KW-1185">Reference proteome</keyword>
<protein>
    <submittedName>
        <fullName evidence="7">Kinase-like domain-containing protein</fullName>
    </submittedName>
</protein>
<dbReference type="OrthoDB" id="1668230at2759"/>
<evidence type="ECO:0000256" key="4">
    <source>
        <dbReference type="ARBA" id="ARBA00022840"/>
    </source>
</evidence>
<keyword evidence="3 7" id="KW-0418">Kinase</keyword>
<keyword evidence="2" id="KW-0547">Nucleotide-binding</keyword>
<evidence type="ECO:0000256" key="2">
    <source>
        <dbReference type="ARBA" id="ARBA00022741"/>
    </source>
</evidence>
<dbReference type="GO" id="GO:0005524">
    <property type="term" value="F:ATP binding"/>
    <property type="evidence" value="ECO:0007669"/>
    <property type="project" value="UniProtKB-KW"/>
</dbReference>
<evidence type="ECO:0000256" key="5">
    <source>
        <dbReference type="SAM" id="MobiDB-lite"/>
    </source>
</evidence>
<dbReference type="GO" id="GO:0004674">
    <property type="term" value="F:protein serine/threonine kinase activity"/>
    <property type="evidence" value="ECO:0007669"/>
    <property type="project" value="TreeGrafter"/>
</dbReference>
<dbReference type="AlphaFoldDB" id="A0A836CJ31"/>
<dbReference type="Pfam" id="PF00069">
    <property type="entry name" value="Pkinase"/>
    <property type="match status" value="1"/>
</dbReference>
<dbReference type="CDD" id="cd00180">
    <property type="entry name" value="PKc"/>
    <property type="match status" value="1"/>
</dbReference>
<dbReference type="SMART" id="SM00220">
    <property type="entry name" value="S_TKc"/>
    <property type="match status" value="1"/>
</dbReference>
<accession>A0A836CJ31</accession>
<dbReference type="InterPro" id="IPR051681">
    <property type="entry name" value="Ser/Thr_Kinases-Pseudokinases"/>
</dbReference>
<dbReference type="InterPro" id="IPR008271">
    <property type="entry name" value="Ser/Thr_kinase_AS"/>
</dbReference>
<feature type="compositionally biased region" description="Low complexity" evidence="5">
    <location>
        <begin position="14"/>
        <end position="23"/>
    </location>
</feature>
<dbReference type="Gene3D" id="1.10.510.10">
    <property type="entry name" value="Transferase(Phosphotransferase) domain 1"/>
    <property type="match status" value="1"/>
</dbReference>
<proteinExistence type="predicted"/>
<keyword evidence="4" id="KW-0067">ATP-binding</keyword>
<dbReference type="EMBL" id="JAFCMP010000090">
    <property type="protein sequence ID" value="KAG5187329.1"/>
    <property type="molecule type" value="Genomic_DNA"/>
</dbReference>
<dbReference type="SUPFAM" id="SSF56112">
    <property type="entry name" value="Protein kinase-like (PK-like)"/>
    <property type="match status" value="1"/>
</dbReference>
<reference evidence="7" key="1">
    <citation type="submission" date="2021-02" db="EMBL/GenBank/DDBJ databases">
        <title>First Annotated Genome of the Yellow-green Alga Tribonema minus.</title>
        <authorList>
            <person name="Mahan K.M."/>
        </authorList>
    </citation>
    <scope>NUCLEOTIDE SEQUENCE</scope>
    <source>
        <strain evidence="7">UTEX B ZZ1240</strain>
    </source>
</reference>
<dbReference type="PROSITE" id="PS00108">
    <property type="entry name" value="PROTEIN_KINASE_ST"/>
    <property type="match status" value="1"/>
</dbReference>
<feature type="domain" description="Protein kinase" evidence="6">
    <location>
        <begin position="1"/>
        <end position="282"/>
    </location>
</feature>